<dbReference type="GO" id="GO:0006508">
    <property type="term" value="P:proteolysis"/>
    <property type="evidence" value="ECO:0007669"/>
    <property type="project" value="UniProtKB-KW"/>
</dbReference>
<evidence type="ECO:0000256" key="3">
    <source>
        <dbReference type="ARBA" id="ARBA00022525"/>
    </source>
</evidence>
<reference evidence="12 13" key="1">
    <citation type="submission" date="2017-12" db="EMBL/GenBank/DDBJ databases">
        <title>Hemimetabolous genomes reveal molecular basis of termite eusociality.</title>
        <authorList>
            <person name="Harrison M.C."/>
            <person name="Jongepier E."/>
            <person name="Robertson H.M."/>
            <person name="Arning N."/>
            <person name="Bitard-Feildel T."/>
            <person name="Chao H."/>
            <person name="Childers C.P."/>
            <person name="Dinh H."/>
            <person name="Doddapaneni H."/>
            <person name="Dugan S."/>
            <person name="Gowin J."/>
            <person name="Greiner C."/>
            <person name="Han Y."/>
            <person name="Hu H."/>
            <person name="Hughes D.S.T."/>
            <person name="Huylmans A.-K."/>
            <person name="Kemena C."/>
            <person name="Kremer L.P.M."/>
            <person name="Lee S.L."/>
            <person name="Lopez-Ezquerra A."/>
            <person name="Mallet L."/>
            <person name="Monroy-Kuhn J.M."/>
            <person name="Moser A."/>
            <person name="Murali S.C."/>
            <person name="Muzny D.M."/>
            <person name="Otani S."/>
            <person name="Piulachs M.-D."/>
            <person name="Poelchau M."/>
            <person name="Qu J."/>
            <person name="Schaub F."/>
            <person name="Wada-Katsumata A."/>
            <person name="Worley K.C."/>
            <person name="Xie Q."/>
            <person name="Ylla G."/>
            <person name="Poulsen M."/>
            <person name="Gibbs R.A."/>
            <person name="Schal C."/>
            <person name="Richards S."/>
            <person name="Belles X."/>
            <person name="Korb J."/>
            <person name="Bornberg-Bauer E."/>
        </authorList>
    </citation>
    <scope>NUCLEOTIDE SEQUENCE [LARGE SCALE GENOMIC DNA]</scope>
    <source>
        <tissue evidence="12">Whole body</tissue>
    </source>
</reference>
<dbReference type="InterPro" id="IPR008993">
    <property type="entry name" value="TIMP-like_OB-fold"/>
</dbReference>
<dbReference type="InterPro" id="IPR001820">
    <property type="entry name" value="TIMP"/>
</dbReference>
<evidence type="ECO:0000256" key="9">
    <source>
        <dbReference type="PIRSR" id="PIRSR601820-3"/>
    </source>
</evidence>
<dbReference type="STRING" id="105785.A0A2J7RHW2"/>
<dbReference type="GO" id="GO:0002020">
    <property type="term" value="F:protease binding"/>
    <property type="evidence" value="ECO:0007669"/>
    <property type="project" value="TreeGrafter"/>
</dbReference>
<dbReference type="GO" id="GO:0008191">
    <property type="term" value="F:metalloendopeptidase inhibitor activity"/>
    <property type="evidence" value="ECO:0007669"/>
    <property type="project" value="InterPro"/>
</dbReference>
<dbReference type="SUPFAM" id="SSF50242">
    <property type="entry name" value="TIMP-like"/>
    <property type="match status" value="1"/>
</dbReference>
<keyword evidence="3" id="KW-0964">Secreted</keyword>
<keyword evidence="4" id="KW-0483">Metalloprotease inhibitor</keyword>
<evidence type="ECO:0000256" key="10">
    <source>
        <dbReference type="SAM" id="Phobius"/>
    </source>
</evidence>
<evidence type="ECO:0000259" key="11">
    <source>
        <dbReference type="PROSITE" id="PS50189"/>
    </source>
</evidence>
<sequence length="249" mass="28347">MGFDIVIGRPHYSQSREKEKYGHKMAKRLLAHVSLCVILLVAVSVNMASACSCMMSHPQTHACRADFVIVARVKKVLVRDLMSRVYKVKIKREFKMSEKASVLLKSGRLVTAGTSSMCGVDLRPEETYLITGKVVAGQASINLCNYITPWTDLTVRQKKGFRLLYRQGCLCEITDCPWWRRCPKESLMAESCLWETSINSDSSLPDCQANHGICMKTPSGNCGWSTDKKYRECMKNRRRIRDEKLRKEP</sequence>
<feature type="disulfide bond" evidence="9">
    <location>
        <begin position="63"/>
        <end position="169"/>
    </location>
</feature>
<comment type="caution">
    <text evidence="12">The sequence shown here is derived from an EMBL/GenBank/DDBJ whole genome shotgun (WGS) entry which is preliminary data.</text>
</comment>
<dbReference type="Gene3D" id="3.90.370.10">
    <property type="entry name" value="Tissue inhibitor of metalloproteinase-1. Chain B, domain 1"/>
    <property type="match status" value="1"/>
</dbReference>
<dbReference type="InterPro" id="IPR001134">
    <property type="entry name" value="Netrin_domain"/>
</dbReference>
<dbReference type="Pfam" id="PF00965">
    <property type="entry name" value="TIMP"/>
    <property type="match status" value="1"/>
</dbReference>
<dbReference type="FunCoup" id="A0A2J7RHW2">
    <property type="interactions" value="19"/>
</dbReference>
<evidence type="ECO:0000256" key="6">
    <source>
        <dbReference type="ARBA" id="ARBA00023157"/>
    </source>
</evidence>
<evidence type="ECO:0000256" key="7">
    <source>
        <dbReference type="ARBA" id="ARBA00023215"/>
    </source>
</evidence>
<keyword evidence="13" id="KW-1185">Reference proteome</keyword>
<keyword evidence="12" id="KW-0645">Protease</keyword>
<dbReference type="PANTHER" id="PTHR11844:SF33">
    <property type="entry name" value="TISSUE INHIBITOR OF METALLOPROTEINASE"/>
    <property type="match status" value="1"/>
</dbReference>
<feature type="binding site" evidence="8">
    <location>
        <position position="51"/>
    </location>
    <ligand>
        <name>Zn(2+)</name>
        <dbReference type="ChEBI" id="CHEBI:29105"/>
        <note>ligand shared with metalloproteinase partner</note>
    </ligand>
</feature>
<keyword evidence="7" id="KW-0481">Metalloenzyme inhibitor</keyword>
<feature type="disulfide bond" evidence="9">
    <location>
        <begin position="171"/>
        <end position="222"/>
    </location>
</feature>
<keyword evidence="10" id="KW-0472">Membrane</keyword>
<feature type="disulfide bond" evidence="9">
    <location>
        <begin position="53"/>
        <end position="144"/>
    </location>
</feature>
<keyword evidence="5" id="KW-0646">Protease inhibitor</keyword>
<feature type="disulfide bond" evidence="9">
    <location>
        <begin position="192"/>
        <end position="214"/>
    </location>
</feature>
<dbReference type="EMBL" id="NEVH01003737">
    <property type="protein sequence ID" value="PNF40418.1"/>
    <property type="molecule type" value="Genomic_DNA"/>
</dbReference>
<evidence type="ECO:0000313" key="12">
    <source>
        <dbReference type="EMBL" id="PNF40418.1"/>
    </source>
</evidence>
<organism evidence="12 13">
    <name type="scientific">Cryptotermes secundus</name>
    <dbReference type="NCBI Taxonomy" id="105785"/>
    <lineage>
        <taxon>Eukaryota</taxon>
        <taxon>Metazoa</taxon>
        <taxon>Ecdysozoa</taxon>
        <taxon>Arthropoda</taxon>
        <taxon>Hexapoda</taxon>
        <taxon>Insecta</taxon>
        <taxon>Pterygota</taxon>
        <taxon>Neoptera</taxon>
        <taxon>Polyneoptera</taxon>
        <taxon>Dictyoptera</taxon>
        <taxon>Blattodea</taxon>
        <taxon>Blattoidea</taxon>
        <taxon>Termitoidae</taxon>
        <taxon>Kalotermitidae</taxon>
        <taxon>Cryptotermitinae</taxon>
        <taxon>Cryptotermes</taxon>
    </lineage>
</organism>
<comment type="similarity">
    <text evidence="2">Belongs to the protease inhibitor I35 (TIMP) family.</text>
</comment>
<evidence type="ECO:0000256" key="5">
    <source>
        <dbReference type="ARBA" id="ARBA00022690"/>
    </source>
</evidence>
<protein>
    <submittedName>
        <fullName evidence="12">Tissue inhibitor of metalloproteases</fullName>
    </submittedName>
</protein>
<dbReference type="InterPro" id="IPR027465">
    <property type="entry name" value="TIMP_C"/>
</dbReference>
<keyword evidence="6 9" id="KW-1015">Disulfide bond</keyword>
<dbReference type="GO" id="GO:0005615">
    <property type="term" value="C:extracellular space"/>
    <property type="evidence" value="ECO:0007669"/>
    <property type="project" value="TreeGrafter"/>
</dbReference>
<gene>
    <name evidence="12" type="primary">Timp</name>
    <name evidence="12" type="ORF">B7P43_G01584</name>
</gene>
<keyword evidence="12" id="KW-0378">Hydrolase</keyword>
<dbReference type="Gene3D" id="2.40.50.120">
    <property type="match status" value="1"/>
</dbReference>
<dbReference type="GO" id="GO:0008237">
    <property type="term" value="F:metallopeptidase activity"/>
    <property type="evidence" value="ECO:0007669"/>
    <property type="project" value="UniProtKB-KW"/>
</dbReference>
<feature type="disulfide bond" evidence="9">
    <location>
        <begin position="51"/>
        <end position="118"/>
    </location>
</feature>
<evidence type="ECO:0000256" key="4">
    <source>
        <dbReference type="ARBA" id="ARBA00022608"/>
    </source>
</evidence>
<accession>A0A2J7RHW2</accession>
<proteinExistence type="inferred from homology"/>
<keyword evidence="10" id="KW-1133">Transmembrane helix</keyword>
<evidence type="ECO:0000256" key="2">
    <source>
        <dbReference type="ARBA" id="ARBA00011027"/>
    </source>
</evidence>
<dbReference type="GO" id="GO:0031012">
    <property type="term" value="C:extracellular matrix"/>
    <property type="evidence" value="ECO:0007669"/>
    <property type="project" value="TreeGrafter"/>
</dbReference>
<dbReference type="InParanoid" id="A0A2J7RHW2"/>
<comment type="subcellular location">
    <subcellularLocation>
        <location evidence="1">Secreted</location>
    </subcellularLocation>
</comment>
<name>A0A2J7RHW2_9NEOP</name>
<keyword evidence="8" id="KW-0862">Zinc</keyword>
<feature type="transmembrane region" description="Helical" evidence="10">
    <location>
        <begin position="29"/>
        <end position="48"/>
    </location>
</feature>
<dbReference type="SMART" id="SM00206">
    <property type="entry name" value="NTR"/>
    <property type="match status" value="1"/>
</dbReference>
<keyword evidence="12" id="KW-0482">Metalloprotease</keyword>
<dbReference type="Proteomes" id="UP000235965">
    <property type="component" value="Unassembled WGS sequence"/>
</dbReference>
<feature type="domain" description="NTR" evidence="11">
    <location>
        <begin position="51"/>
        <end position="169"/>
    </location>
</feature>
<dbReference type="GO" id="GO:0051045">
    <property type="term" value="P:negative regulation of membrane protein ectodomain proteolysis"/>
    <property type="evidence" value="ECO:0007669"/>
    <property type="project" value="TreeGrafter"/>
</dbReference>
<dbReference type="OrthoDB" id="6041373at2759"/>
<evidence type="ECO:0000256" key="8">
    <source>
        <dbReference type="PIRSR" id="PIRSR601820-1"/>
    </source>
</evidence>
<feature type="disulfide bond" evidence="9">
    <location>
        <begin position="176"/>
        <end position="182"/>
    </location>
</feature>
<dbReference type="PANTHER" id="PTHR11844">
    <property type="entry name" value="METALLOPROTEASE INHIBITOR"/>
    <property type="match status" value="1"/>
</dbReference>
<keyword evidence="8" id="KW-0479">Metal-binding</keyword>
<evidence type="ECO:0000256" key="1">
    <source>
        <dbReference type="ARBA" id="ARBA00004613"/>
    </source>
</evidence>
<keyword evidence="10" id="KW-0812">Transmembrane</keyword>
<dbReference type="PROSITE" id="PS50189">
    <property type="entry name" value="NTR"/>
    <property type="match status" value="1"/>
</dbReference>
<dbReference type="GO" id="GO:0046872">
    <property type="term" value="F:metal ion binding"/>
    <property type="evidence" value="ECO:0007669"/>
    <property type="project" value="UniProtKB-KW"/>
</dbReference>
<evidence type="ECO:0000313" key="13">
    <source>
        <dbReference type="Proteomes" id="UP000235965"/>
    </source>
</evidence>
<dbReference type="AlphaFoldDB" id="A0A2J7RHW2"/>